<dbReference type="eggNOG" id="ENOG502Z7M2">
    <property type="taxonomic scope" value="Bacteria"/>
</dbReference>
<feature type="transmembrane region" description="Helical" evidence="2">
    <location>
        <begin position="347"/>
        <end position="363"/>
    </location>
</feature>
<feature type="transmembrane region" description="Helical" evidence="2">
    <location>
        <begin position="183"/>
        <end position="203"/>
    </location>
</feature>
<dbReference type="PATRIC" id="fig|1200352.3.peg.1720"/>
<organism evidence="3 4">
    <name type="scientific">Corynebacterium terpenotabidum Y-11</name>
    <dbReference type="NCBI Taxonomy" id="1200352"/>
    <lineage>
        <taxon>Bacteria</taxon>
        <taxon>Bacillati</taxon>
        <taxon>Actinomycetota</taxon>
        <taxon>Actinomycetes</taxon>
        <taxon>Mycobacteriales</taxon>
        <taxon>Corynebacteriaceae</taxon>
        <taxon>Corynebacterium</taxon>
    </lineage>
</organism>
<dbReference type="EMBL" id="CP003696">
    <property type="protein sequence ID" value="AGP31335.1"/>
    <property type="molecule type" value="Genomic_DNA"/>
</dbReference>
<feature type="region of interest" description="Disordered" evidence="1">
    <location>
        <begin position="595"/>
        <end position="629"/>
    </location>
</feature>
<feature type="compositionally biased region" description="Low complexity" evidence="1">
    <location>
        <begin position="597"/>
        <end position="616"/>
    </location>
</feature>
<dbReference type="Proteomes" id="UP000014809">
    <property type="component" value="Chromosome"/>
</dbReference>
<feature type="transmembrane region" description="Helical" evidence="2">
    <location>
        <begin position="290"/>
        <end position="312"/>
    </location>
</feature>
<dbReference type="HOGENOM" id="CLU_036706_0_0_11"/>
<keyword evidence="2" id="KW-0812">Transmembrane</keyword>
<evidence type="ECO:0000313" key="3">
    <source>
        <dbReference type="EMBL" id="AGP31335.1"/>
    </source>
</evidence>
<proteinExistence type="predicted"/>
<reference evidence="3 4" key="1">
    <citation type="submission" date="2012-06" db="EMBL/GenBank/DDBJ databases">
        <title>Complete genome sequence of Corynebacterium terpenotabidum Y-11 (=DSM 44721).</title>
        <authorList>
            <person name="Ruckert C."/>
            <person name="Albersmeier A."/>
            <person name="Al-Dilaimi A."/>
            <person name="Szczepanowski R."/>
            <person name="Kalinowski J."/>
        </authorList>
    </citation>
    <scope>NUCLEOTIDE SEQUENCE [LARGE SCALE GENOMIC DNA]</scope>
    <source>
        <strain evidence="3 4">Y-11</strain>
    </source>
</reference>
<evidence type="ECO:0000313" key="4">
    <source>
        <dbReference type="Proteomes" id="UP000014809"/>
    </source>
</evidence>
<dbReference type="STRING" id="1200352.A606_08460"/>
<keyword evidence="2" id="KW-1133">Transmembrane helix</keyword>
<protein>
    <recommendedName>
        <fullName evidence="5">DUF3556 domain-containing protein</fullName>
    </recommendedName>
</protein>
<dbReference type="InterPro" id="IPR021941">
    <property type="entry name" value="DUF3556_TM"/>
</dbReference>
<keyword evidence="4" id="KW-1185">Reference proteome</keyword>
<evidence type="ECO:0000256" key="2">
    <source>
        <dbReference type="SAM" id="Phobius"/>
    </source>
</evidence>
<sequence>MSAISPSVIGPDYPEYQQEPFLSRHRRQVLDWARNGLGAPAVTPLFYVIKITVWALLGLWLACETTGVGSLWDPSNWWSEPAVYVKLAIFAMLWETLGLGAGTGPSGFHFLPLFSGFLQWTRPGTIRRPPFSGRIPLTGGDTRTIFDVLLYLCIILSLGYALATPTTDQAATTAVIADSTGGMVPVSVLIAPIVFSLLLGLRDQVPFLAGRPEQYLPALFFAAVLGPVDLMIAAKALIVVVWVGAAFSKFGLHFSNVIGPMMSNSPSLPFRKIRMLFYRNFPDDLRPSRLSSFIAHVLGTFVELLCPLILLFSGNETAAIIAGVLIFGMHVVITSTIPLAVPVEWNIHFLFLIPFLFLGFPAWDGFGVTDVSSGMVWVLIAVILLPLPIIGQFRPDLISFLPGMRQYAGNWATSLWAFRPEALERFYQELPSGSRNQEDILTKLYGLDASRKLLDKITAFRSMHSQGRGTLSLLVRELGDNLDDYLVRDGETLSAWSLGWNFGDGHFHGTGLMDSVQKRLNFAPGDVVAVYAESQPVHRGTQRYQLVDLALGVIEEGTWEVKDAVATQPWLPDGPIPVTPDTKYVGRDRFTAWTASGPGTATAIPDAPTDTPPGATMNPTDNPDPVHGR</sequence>
<keyword evidence="2" id="KW-0472">Membrane</keyword>
<dbReference type="AlphaFoldDB" id="S4XI18"/>
<feature type="transmembrane region" description="Helical" evidence="2">
    <location>
        <begin position="375"/>
        <end position="393"/>
    </location>
</feature>
<feature type="transmembrane region" description="Helical" evidence="2">
    <location>
        <begin position="44"/>
        <end position="62"/>
    </location>
</feature>
<evidence type="ECO:0000256" key="1">
    <source>
        <dbReference type="SAM" id="MobiDB-lite"/>
    </source>
</evidence>
<accession>S4XI18</accession>
<dbReference type="OrthoDB" id="3520547at2"/>
<feature type="transmembrane region" description="Helical" evidence="2">
    <location>
        <begin position="215"/>
        <end position="244"/>
    </location>
</feature>
<name>S4XI18_9CORY</name>
<dbReference type="RefSeq" id="WP_020441691.1">
    <property type="nucleotide sequence ID" value="NC_021663.1"/>
</dbReference>
<evidence type="ECO:0008006" key="5">
    <source>
        <dbReference type="Google" id="ProtNLM"/>
    </source>
</evidence>
<feature type="transmembrane region" description="Helical" evidence="2">
    <location>
        <begin position="144"/>
        <end position="163"/>
    </location>
</feature>
<gene>
    <name evidence="3" type="ORF">A606_08460</name>
</gene>
<feature type="transmembrane region" description="Helical" evidence="2">
    <location>
        <begin position="318"/>
        <end position="340"/>
    </location>
</feature>
<dbReference type="KEGG" id="cter:A606_08460"/>
<dbReference type="Pfam" id="PF12077">
    <property type="entry name" value="DUF3556"/>
    <property type="match status" value="1"/>
</dbReference>